<proteinExistence type="predicted"/>
<evidence type="ECO:0000256" key="2">
    <source>
        <dbReference type="SAM" id="SignalP"/>
    </source>
</evidence>
<organism evidence="3">
    <name type="scientific">Rhipicephalus appendiculatus</name>
    <name type="common">Brown ear tick</name>
    <dbReference type="NCBI Taxonomy" id="34631"/>
    <lineage>
        <taxon>Eukaryota</taxon>
        <taxon>Metazoa</taxon>
        <taxon>Ecdysozoa</taxon>
        <taxon>Arthropoda</taxon>
        <taxon>Chelicerata</taxon>
        <taxon>Arachnida</taxon>
        <taxon>Acari</taxon>
        <taxon>Parasitiformes</taxon>
        <taxon>Ixodida</taxon>
        <taxon>Ixodoidea</taxon>
        <taxon>Ixodidae</taxon>
        <taxon>Rhipicephalinae</taxon>
        <taxon>Rhipicephalus</taxon>
        <taxon>Rhipicephalus</taxon>
    </lineage>
</organism>
<evidence type="ECO:0000313" key="3">
    <source>
        <dbReference type="EMBL" id="JAP86709.1"/>
    </source>
</evidence>
<sequence>MNPSAFLVSLCLVFVGTWSSSLASKEPFFTHMASCVGEPITAVSVPQKDQAALTAWNNLFRQNSAASGAAFAQLFQKAKSIATRSPVLLRRWNRCLKAVCVPDTSPQSVSCRALYFSYNPYKHACMPQRGFCQRTVNHFASMEDCRTACTSPKESGRSASMPTLQDTEVRLIIMRKRNGASVTLVNSTLKIPQKKNLFFVGYLLPDPYGPLVGMPKSSVHQQSSVTKVAVKKPEAAKAHTPPSTTKQSLPPPMGGLTGFPQGPLSTSKPSPQPQFPKQFPGMMGAGPTAGLQFSNGNRFPTLSNMPNLPLQKPPTFLFEAKGQKPNVPSGPQLKETGASEMSPAGMKTVSAMPSTGQTGPLVSDLKPGLSSAQQPINALTPGIPSSLPPSASSAQGSLSATTQAQLPMPSARAGDSPNTSKPRQLSDMSTPILPPGMVDPYLRDSPISARVGKSSSDSSEEESEASSSNSSSEDEASERAESTLNTSESGFEDDSGKSRHARELPPGFARARRGKDGNPHRVAPMSRSSARESPSREPVVEEKIVPERAHLTGMRTAYRRSLAAPFATSSRRRGNGGLLSTRWGQPRGSRFSSSISL</sequence>
<feature type="region of interest" description="Disordered" evidence="1">
    <location>
        <begin position="323"/>
        <end position="597"/>
    </location>
</feature>
<dbReference type="SUPFAM" id="SSF57362">
    <property type="entry name" value="BPTI-like"/>
    <property type="match status" value="1"/>
</dbReference>
<dbReference type="AlphaFoldDB" id="A0A131Z5M3"/>
<name>A0A131Z5M3_RHIAP</name>
<feature type="region of interest" description="Disordered" evidence="1">
    <location>
        <begin position="231"/>
        <end position="274"/>
    </location>
</feature>
<feature type="chain" id="PRO_5007286848" description="Pancreatic trypsin inhibitor" evidence="2">
    <location>
        <begin position="24"/>
        <end position="597"/>
    </location>
</feature>
<feature type="compositionally biased region" description="Polar residues" evidence="1">
    <location>
        <begin position="416"/>
        <end position="429"/>
    </location>
</feature>
<evidence type="ECO:0008006" key="4">
    <source>
        <dbReference type="Google" id="ProtNLM"/>
    </source>
</evidence>
<feature type="signal peptide" evidence="2">
    <location>
        <begin position="1"/>
        <end position="23"/>
    </location>
</feature>
<dbReference type="CDD" id="cd00109">
    <property type="entry name" value="Kunitz-type"/>
    <property type="match status" value="1"/>
</dbReference>
<feature type="compositionally biased region" description="Basic and acidic residues" evidence="1">
    <location>
        <begin position="529"/>
        <end position="550"/>
    </location>
</feature>
<keyword evidence="2" id="KW-0732">Signal</keyword>
<protein>
    <recommendedName>
        <fullName evidence="4">Pancreatic trypsin inhibitor</fullName>
    </recommendedName>
</protein>
<feature type="compositionally biased region" description="Polar residues" evidence="1">
    <location>
        <begin position="351"/>
        <end position="360"/>
    </location>
</feature>
<dbReference type="InterPro" id="IPR036880">
    <property type="entry name" value="Kunitz_BPTI_sf"/>
</dbReference>
<feature type="compositionally biased region" description="Basic and acidic residues" evidence="1">
    <location>
        <begin position="494"/>
        <end position="503"/>
    </location>
</feature>
<accession>A0A131Z5M3</accession>
<reference evidence="3" key="1">
    <citation type="journal article" date="2016" name="Ticks Tick Borne Dis.">
        <title>De novo assembly and annotation of the salivary gland transcriptome of Rhipicephalus appendiculatus male and female ticks during blood feeding.</title>
        <authorList>
            <person name="de Castro M.H."/>
            <person name="de Klerk D."/>
            <person name="Pienaar R."/>
            <person name="Latif A.A."/>
            <person name="Rees D.J."/>
            <person name="Mans B.J."/>
        </authorList>
    </citation>
    <scope>NUCLEOTIDE SEQUENCE</scope>
    <source>
        <tissue evidence="3">Salivary glands</tissue>
    </source>
</reference>
<dbReference type="GO" id="GO:0004867">
    <property type="term" value="F:serine-type endopeptidase inhibitor activity"/>
    <property type="evidence" value="ECO:0007669"/>
    <property type="project" value="InterPro"/>
</dbReference>
<feature type="compositionally biased region" description="Low complexity" evidence="1">
    <location>
        <begin position="381"/>
        <end position="404"/>
    </location>
</feature>
<dbReference type="EMBL" id="GEDV01001848">
    <property type="protein sequence ID" value="JAP86709.1"/>
    <property type="molecule type" value="Transcribed_RNA"/>
</dbReference>
<evidence type="ECO:0000256" key="1">
    <source>
        <dbReference type="SAM" id="MobiDB-lite"/>
    </source>
</evidence>